<evidence type="ECO:0000313" key="3">
    <source>
        <dbReference type="Proteomes" id="UP001630127"/>
    </source>
</evidence>
<feature type="region of interest" description="Disordered" evidence="1">
    <location>
        <begin position="75"/>
        <end position="94"/>
    </location>
</feature>
<reference evidence="2 3" key="1">
    <citation type="submission" date="2024-11" db="EMBL/GenBank/DDBJ databases">
        <title>A near-complete genome assembly of Cinchona calisaya.</title>
        <authorList>
            <person name="Lian D.C."/>
            <person name="Zhao X.W."/>
            <person name="Wei L."/>
        </authorList>
    </citation>
    <scope>NUCLEOTIDE SEQUENCE [LARGE SCALE GENOMIC DNA]</scope>
    <source>
        <tissue evidence="2">Nenye</tissue>
    </source>
</reference>
<protein>
    <submittedName>
        <fullName evidence="2">Uncharacterized protein</fullName>
    </submittedName>
</protein>
<organism evidence="2 3">
    <name type="scientific">Cinchona calisaya</name>
    <dbReference type="NCBI Taxonomy" id="153742"/>
    <lineage>
        <taxon>Eukaryota</taxon>
        <taxon>Viridiplantae</taxon>
        <taxon>Streptophyta</taxon>
        <taxon>Embryophyta</taxon>
        <taxon>Tracheophyta</taxon>
        <taxon>Spermatophyta</taxon>
        <taxon>Magnoliopsida</taxon>
        <taxon>eudicotyledons</taxon>
        <taxon>Gunneridae</taxon>
        <taxon>Pentapetalae</taxon>
        <taxon>asterids</taxon>
        <taxon>lamiids</taxon>
        <taxon>Gentianales</taxon>
        <taxon>Rubiaceae</taxon>
        <taxon>Cinchonoideae</taxon>
        <taxon>Cinchoneae</taxon>
        <taxon>Cinchona</taxon>
    </lineage>
</organism>
<evidence type="ECO:0000313" key="2">
    <source>
        <dbReference type="EMBL" id="KAL3498268.1"/>
    </source>
</evidence>
<comment type="caution">
    <text evidence="2">The sequence shown here is derived from an EMBL/GenBank/DDBJ whole genome shotgun (WGS) entry which is preliminary data.</text>
</comment>
<keyword evidence="3" id="KW-1185">Reference proteome</keyword>
<evidence type="ECO:0000256" key="1">
    <source>
        <dbReference type="SAM" id="MobiDB-lite"/>
    </source>
</evidence>
<gene>
    <name evidence="2" type="ORF">ACH5RR_041000</name>
</gene>
<proteinExistence type="predicted"/>
<dbReference type="AlphaFoldDB" id="A0ABD2XTB6"/>
<dbReference type="Proteomes" id="UP001630127">
    <property type="component" value="Unassembled WGS sequence"/>
</dbReference>
<name>A0ABD2XTB6_9GENT</name>
<dbReference type="EMBL" id="JBJUIK010000017">
    <property type="protein sequence ID" value="KAL3498268.1"/>
    <property type="molecule type" value="Genomic_DNA"/>
</dbReference>
<accession>A0ABD2XTB6</accession>
<sequence>MAEGREEAWKIFTLFADEVAGADLEVKDVEKSFSDYQKSWIAVGTPKAVSAMSVSNINLIEEGETSDELKMTSEFGSSVGQERNRKGELSTLNESGKQYQDTGLLFFLLASSGNRA</sequence>